<dbReference type="Pfam" id="PF13718">
    <property type="entry name" value="GNAT_acetyltr_2"/>
    <property type="match status" value="2"/>
</dbReference>
<comment type="subcellular location">
    <subcellularLocation>
        <location evidence="9">Cytoplasm</location>
    </subcellularLocation>
</comment>
<evidence type="ECO:0000259" key="12">
    <source>
        <dbReference type="Pfam" id="PF13718"/>
    </source>
</evidence>
<evidence type="ECO:0000256" key="1">
    <source>
        <dbReference type="ARBA" id="ARBA00022490"/>
    </source>
</evidence>
<dbReference type="Pfam" id="PF08351">
    <property type="entry name" value="TmcA_N"/>
    <property type="match status" value="1"/>
</dbReference>
<dbReference type="InterPro" id="IPR032672">
    <property type="entry name" value="TmcA/NAT10/Kre33"/>
</dbReference>
<keyword evidence="3 9" id="KW-0808">Transferase</keyword>
<evidence type="ECO:0000313" key="14">
    <source>
        <dbReference type="Proteomes" id="UP000626370"/>
    </source>
</evidence>
<evidence type="ECO:0000256" key="6">
    <source>
        <dbReference type="ARBA" id="ARBA00022840"/>
    </source>
</evidence>
<keyword evidence="1 9" id="KW-0963">Cytoplasm</keyword>
<dbReference type="Gene3D" id="1.20.120.890">
    <property type="entry name" value="tRNA(Met) cytidine acetyltransferase, tail domain"/>
    <property type="match status" value="1"/>
</dbReference>
<dbReference type="SUPFAM" id="SSF55729">
    <property type="entry name" value="Acyl-CoA N-acyltransferases (Nat)"/>
    <property type="match status" value="1"/>
</dbReference>
<evidence type="ECO:0000256" key="5">
    <source>
        <dbReference type="ARBA" id="ARBA00022741"/>
    </source>
</evidence>
<feature type="binding site" evidence="9">
    <location>
        <position position="180"/>
    </location>
    <ligand>
        <name>ATP</name>
        <dbReference type="ChEBI" id="CHEBI:30616"/>
    </ligand>
</feature>
<feature type="domain" description="TcmA/NAT10 helicase" evidence="10">
    <location>
        <begin position="200"/>
        <end position="369"/>
    </location>
</feature>
<dbReference type="Gene3D" id="3.40.50.300">
    <property type="entry name" value="P-loop containing nucleotide triphosphate hydrolases"/>
    <property type="match status" value="1"/>
</dbReference>
<keyword evidence="4 9" id="KW-0819">tRNA processing</keyword>
<dbReference type="EMBL" id="BNAH01000005">
    <property type="protein sequence ID" value="GHE87224.1"/>
    <property type="molecule type" value="Genomic_DNA"/>
</dbReference>
<dbReference type="Pfam" id="PF05127">
    <property type="entry name" value="NAT10_TcmA_helicase"/>
    <property type="match status" value="1"/>
</dbReference>
<feature type="domain" description="TmcA/NAT10 N-terminal" evidence="11">
    <location>
        <begin position="10"/>
        <end position="147"/>
    </location>
</feature>
<keyword evidence="5 9" id="KW-0547">Nucleotide-binding</keyword>
<dbReference type="RefSeq" id="WP_189377717.1">
    <property type="nucleotide sequence ID" value="NZ_BNAH01000005.1"/>
</dbReference>
<reference evidence="14" key="1">
    <citation type="journal article" date="2019" name="Int. J. Syst. Evol. Microbiol.">
        <title>The Global Catalogue of Microorganisms (GCM) 10K type strain sequencing project: providing services to taxonomists for standard genome sequencing and annotation.</title>
        <authorList>
            <consortium name="The Broad Institute Genomics Platform"/>
            <consortium name="The Broad Institute Genome Sequencing Center for Infectious Disease"/>
            <person name="Wu L."/>
            <person name="Ma J."/>
        </authorList>
    </citation>
    <scope>NUCLEOTIDE SEQUENCE [LARGE SCALE GENOMIC DNA]</scope>
    <source>
        <strain evidence="14">CGMCC 1.15922</strain>
    </source>
</reference>
<keyword evidence="2 9" id="KW-0820">tRNA-binding</keyword>
<evidence type="ECO:0000256" key="8">
    <source>
        <dbReference type="ARBA" id="ARBA00023315"/>
    </source>
</evidence>
<evidence type="ECO:0000256" key="9">
    <source>
        <dbReference type="HAMAP-Rule" id="MF_01886"/>
    </source>
</evidence>
<evidence type="ECO:0000256" key="3">
    <source>
        <dbReference type="ARBA" id="ARBA00022679"/>
    </source>
</evidence>
<dbReference type="InterPro" id="IPR038321">
    <property type="entry name" value="TmcA_C_sf"/>
</dbReference>
<comment type="function">
    <text evidence="9">Catalyzes the formation of N(4)-acetylcytidine (ac(4)C) at the wobble position of tRNA(Met), by using acetyl-CoA as an acetyl donor and ATP (or GTP).</text>
</comment>
<feature type="binding site" evidence="9">
    <location>
        <begin position="506"/>
        <end position="508"/>
    </location>
    <ligand>
        <name>acetyl-CoA</name>
        <dbReference type="ChEBI" id="CHEBI:57288"/>
    </ligand>
</feature>
<comment type="caution">
    <text evidence="13">The sequence shown here is derived from an EMBL/GenBank/DDBJ whole genome shotgun (WGS) entry which is preliminary data.</text>
</comment>
<gene>
    <name evidence="9 13" type="primary">tmcA</name>
    <name evidence="13" type="ORF">GCM10011501_15750</name>
</gene>
<evidence type="ECO:0000256" key="7">
    <source>
        <dbReference type="ARBA" id="ARBA00022884"/>
    </source>
</evidence>
<keyword evidence="14" id="KW-1185">Reference proteome</keyword>
<dbReference type="EC" id="2.3.1.193" evidence="9"/>
<sequence length="726" mass="82303">MTTQMFRLWVSDLRQKLAIYNQRRLVVLCGDLTWSNKLVDDYLNDEDFYASSVNHRRIIAFGEQFCGKSSLIIKNYRHHLGTENDLVIFADDEFHPDAFAALSGTIKAGGIMFWLCSPDMINDKASLFISRFWQKVVNDENVLILRQENKKLPDFNITYTDNSLSEIGNFKHHNCITHDQLLAVEAIEKVANGHRKRPLVLTADRGRGKSSALAIAVANLFMSQQQSTKLKLLITAPHRDAVAVFFSQLDKTCDKGKCSGDYFTYKNHSVEFIPVDILVLDKPNAHLLLIDEAAAIPIYLLSNLLERYARVVFSSTVHGYEGAGRGFAINFKKILADKTPNFAQLHIHQPIRWSENDPLEQLIFSSFLLAPKLALLNDEKNLLSNYLPAKKEYMRQVSQKELVENESLLQEVFNVLVTAHYQTSPSDLKLLLSNQELTIFVSFASNHSTVLAVALALNESNASHTDIQLALASKKRLKNQFLPQSLLLHCGVKTAFEYKYLRIMRIAVQPELHGKGIGSDLLALIEDYALNNDYDFIGTSFGINKSLVNFWGKADYQFARIGFSKDKASGEHSCILLKALSSTADSKLLSINQQFYQRFNYYLSEQFQELNPELVQYIYQQVKPKILPKLSINDLIVVEDFVNKVSLYDACAFSLSIWLSNVISTKANRADKLPIELLIAKVLQRRSIADLCRQYQFTGKKALNNALVDQAKQLYLLTSNSSKLIE</sequence>
<dbReference type="InterPro" id="IPR000182">
    <property type="entry name" value="GNAT_dom"/>
</dbReference>
<dbReference type="PANTHER" id="PTHR10925">
    <property type="entry name" value="N-ACETYLTRANSFERASE 10"/>
    <property type="match status" value="1"/>
</dbReference>
<evidence type="ECO:0000256" key="2">
    <source>
        <dbReference type="ARBA" id="ARBA00022555"/>
    </source>
</evidence>
<dbReference type="HAMAP" id="MF_01886">
    <property type="entry name" value="tRNA_acetyltr_TmcA"/>
    <property type="match status" value="1"/>
</dbReference>
<organism evidence="13 14">
    <name type="scientific">Thalassotalea profundi</name>
    <dbReference type="NCBI Taxonomy" id="2036687"/>
    <lineage>
        <taxon>Bacteria</taxon>
        <taxon>Pseudomonadati</taxon>
        <taxon>Pseudomonadota</taxon>
        <taxon>Gammaproteobacteria</taxon>
        <taxon>Alteromonadales</taxon>
        <taxon>Colwelliaceae</taxon>
        <taxon>Thalassotalea</taxon>
    </lineage>
</organism>
<keyword evidence="7 9" id="KW-0694">RNA-binding</keyword>
<comment type="similarity">
    <text evidence="9">Belongs to the TmcA family.</text>
</comment>
<comment type="catalytic activity">
    <reaction evidence="9">
        <text>cytidine(34) in elongator tRNA(Met) + acetyl-CoA + ATP + H2O = N(4)-acetylcytidine(34) in elongator tRNA(Met) + ADP + phosphate + CoA + H(+)</text>
        <dbReference type="Rhea" id="RHEA:43788"/>
        <dbReference type="Rhea" id="RHEA-COMP:10693"/>
        <dbReference type="Rhea" id="RHEA-COMP:10694"/>
        <dbReference type="ChEBI" id="CHEBI:15377"/>
        <dbReference type="ChEBI" id="CHEBI:15378"/>
        <dbReference type="ChEBI" id="CHEBI:30616"/>
        <dbReference type="ChEBI" id="CHEBI:43474"/>
        <dbReference type="ChEBI" id="CHEBI:57287"/>
        <dbReference type="ChEBI" id="CHEBI:57288"/>
        <dbReference type="ChEBI" id="CHEBI:74900"/>
        <dbReference type="ChEBI" id="CHEBI:82748"/>
        <dbReference type="ChEBI" id="CHEBI:456216"/>
        <dbReference type="EC" id="2.3.1.193"/>
    </reaction>
</comment>
<evidence type="ECO:0000256" key="4">
    <source>
        <dbReference type="ARBA" id="ARBA00022694"/>
    </source>
</evidence>
<accession>A0ABQ3IKJ5</accession>
<feature type="domain" description="N-acetyltransferase" evidence="12">
    <location>
        <begin position="412"/>
        <end position="529"/>
    </location>
</feature>
<dbReference type="CDD" id="cd04301">
    <property type="entry name" value="NAT_SF"/>
    <property type="match status" value="1"/>
</dbReference>
<keyword evidence="6 9" id="KW-0067">ATP-binding</keyword>
<dbReference type="Proteomes" id="UP000626370">
    <property type="component" value="Unassembled WGS sequence"/>
</dbReference>
<protein>
    <recommendedName>
        <fullName evidence="9">tRNA(Met) cytidine acetyltransferase TmcA</fullName>
        <ecNumber evidence="9">2.3.1.193</ecNumber>
    </recommendedName>
</protein>
<feature type="domain" description="N-acetyltransferase" evidence="12">
    <location>
        <begin position="533"/>
        <end position="580"/>
    </location>
</feature>
<evidence type="ECO:0000259" key="10">
    <source>
        <dbReference type="Pfam" id="PF05127"/>
    </source>
</evidence>
<comment type="caution">
    <text evidence="9">Lacks conserved residue(s) required for the propagation of feature annotation.</text>
</comment>
<dbReference type="InterPro" id="IPR024914">
    <property type="entry name" value="tRNA_acetyltr_TmcA"/>
</dbReference>
<evidence type="ECO:0000259" key="11">
    <source>
        <dbReference type="Pfam" id="PF08351"/>
    </source>
</evidence>
<evidence type="ECO:0000313" key="13">
    <source>
        <dbReference type="EMBL" id="GHE87224.1"/>
    </source>
</evidence>
<name>A0ABQ3IKJ5_9GAMM</name>
<dbReference type="PANTHER" id="PTHR10925:SF5">
    <property type="entry name" value="RNA CYTIDINE ACETYLTRANSFERASE"/>
    <property type="match status" value="1"/>
</dbReference>
<dbReference type="Gene3D" id="3.40.50.11040">
    <property type="match status" value="1"/>
</dbReference>
<feature type="binding site" evidence="9">
    <location>
        <position position="352"/>
    </location>
    <ligand>
        <name>ATP</name>
        <dbReference type="ChEBI" id="CHEBI:30616"/>
    </ligand>
</feature>
<dbReference type="InterPro" id="IPR027417">
    <property type="entry name" value="P-loop_NTPase"/>
</dbReference>
<dbReference type="SUPFAM" id="SSF52540">
    <property type="entry name" value="P-loop containing nucleoside triphosphate hydrolases"/>
    <property type="match status" value="1"/>
</dbReference>
<proteinExistence type="inferred from homology"/>
<keyword evidence="8 9" id="KW-0012">Acyltransferase</keyword>
<dbReference type="InterPro" id="IPR007807">
    <property type="entry name" value="TcmA/NAT10_helicase"/>
</dbReference>
<dbReference type="InterPro" id="IPR016181">
    <property type="entry name" value="Acyl_CoA_acyltransferase"/>
</dbReference>
<dbReference type="Gene3D" id="3.40.630.30">
    <property type="match status" value="1"/>
</dbReference>
<dbReference type="InterPro" id="IPR013562">
    <property type="entry name" value="TmcA/NAT10_N"/>
</dbReference>